<dbReference type="GO" id="GO:0106026">
    <property type="term" value="F:Gly-tRNA(Ala) deacylase activity"/>
    <property type="evidence" value="ECO:0007669"/>
    <property type="project" value="UniProtKB-UniRule"/>
</dbReference>
<dbReference type="EC" id="3.1.1.-" evidence="2"/>
<dbReference type="InterPro" id="IPR003732">
    <property type="entry name" value="Daa-tRNA_deacyls_DTD"/>
</dbReference>
<comment type="subcellular location">
    <subcellularLocation>
        <location evidence="2">Cytoplasm</location>
    </subcellularLocation>
</comment>
<dbReference type="AlphaFoldDB" id="A0AA41WCL5"/>
<dbReference type="RefSeq" id="WP_284056335.1">
    <property type="nucleotide sequence ID" value="NZ_JAMSLR010000003.1"/>
</dbReference>
<dbReference type="CDD" id="cd00563">
    <property type="entry name" value="Dtyr_deacylase"/>
    <property type="match status" value="1"/>
</dbReference>
<gene>
    <name evidence="2 3" type="primary">dtd</name>
    <name evidence="3" type="ORF">NET02_05295</name>
</gene>
<proteinExistence type="inferred from homology"/>
<keyword evidence="2" id="KW-0820">tRNA-binding</keyword>
<reference evidence="3" key="1">
    <citation type="submission" date="2022-06" db="EMBL/GenBank/DDBJ databases">
        <title>CFH 74404 Thermomicrobiaceae sp.</title>
        <authorList>
            <person name="Ming H."/>
            <person name="Li W.-J."/>
            <person name="Zhao Z."/>
        </authorList>
    </citation>
    <scope>NUCLEOTIDE SEQUENCE</scope>
    <source>
        <strain evidence="3">CFH 74404</strain>
    </source>
</reference>
<sequence length="150" mass="15967">MRALIQRVSQASVTVEGRVVGQIGPGLLVLVGVRHGDDAGAAALLARKVAHLRIFEDEAGKMNRSAVELGLAALVVSQFTLYADVRKGRRPSFIDAAPPEVASPLVDRFAEELRAAGLRVETGCFGAHMQVALVNDGPVTIWIDTDDLRG</sequence>
<dbReference type="InterPro" id="IPR023509">
    <property type="entry name" value="DTD-like_sf"/>
</dbReference>
<accession>A0AA41WCL5</accession>
<evidence type="ECO:0000256" key="2">
    <source>
        <dbReference type="HAMAP-Rule" id="MF_00518"/>
    </source>
</evidence>
<dbReference type="NCBIfam" id="TIGR00256">
    <property type="entry name" value="D-aminoacyl-tRNA deacylase"/>
    <property type="match status" value="1"/>
</dbReference>
<dbReference type="GO" id="GO:0043908">
    <property type="term" value="F:Ser(Gly)-tRNA(Ala) hydrolase activity"/>
    <property type="evidence" value="ECO:0007669"/>
    <property type="project" value="UniProtKB-UniRule"/>
</dbReference>
<comment type="catalytic activity">
    <reaction evidence="2">
        <text>a D-aminoacyl-tRNA + H2O = a tRNA + a D-alpha-amino acid + H(+)</text>
        <dbReference type="Rhea" id="RHEA:13953"/>
        <dbReference type="Rhea" id="RHEA-COMP:10123"/>
        <dbReference type="Rhea" id="RHEA-COMP:10124"/>
        <dbReference type="ChEBI" id="CHEBI:15377"/>
        <dbReference type="ChEBI" id="CHEBI:15378"/>
        <dbReference type="ChEBI" id="CHEBI:59871"/>
        <dbReference type="ChEBI" id="CHEBI:78442"/>
        <dbReference type="ChEBI" id="CHEBI:79333"/>
        <dbReference type="EC" id="3.1.1.96"/>
    </reaction>
</comment>
<evidence type="ECO:0000313" key="3">
    <source>
        <dbReference type="EMBL" id="MCM8748553.1"/>
    </source>
</evidence>
<feature type="short sequence motif" description="Gly-cisPro motif, important for rejection of L-amino acids" evidence="2">
    <location>
        <begin position="137"/>
        <end position="138"/>
    </location>
</feature>
<organism evidence="3 4">
    <name type="scientific">Thermalbibacter longus</name>
    <dbReference type="NCBI Taxonomy" id="2951981"/>
    <lineage>
        <taxon>Bacteria</taxon>
        <taxon>Pseudomonadati</taxon>
        <taxon>Thermomicrobiota</taxon>
        <taxon>Thermomicrobia</taxon>
        <taxon>Thermomicrobiales</taxon>
        <taxon>Thermomicrobiaceae</taxon>
        <taxon>Thermalbibacter</taxon>
    </lineage>
</organism>
<keyword evidence="2" id="KW-0963">Cytoplasm</keyword>
<dbReference type="GO" id="GO:0005737">
    <property type="term" value="C:cytoplasm"/>
    <property type="evidence" value="ECO:0007669"/>
    <property type="project" value="UniProtKB-SubCell"/>
</dbReference>
<evidence type="ECO:0000313" key="4">
    <source>
        <dbReference type="Proteomes" id="UP001165306"/>
    </source>
</evidence>
<dbReference type="HAMAP" id="MF_00518">
    <property type="entry name" value="Deacylase_Dtd"/>
    <property type="match status" value="1"/>
</dbReference>
<dbReference type="GO" id="GO:0051500">
    <property type="term" value="F:D-tyrosyl-tRNA(Tyr) deacylase activity"/>
    <property type="evidence" value="ECO:0007669"/>
    <property type="project" value="TreeGrafter"/>
</dbReference>
<keyword evidence="4" id="KW-1185">Reference proteome</keyword>
<protein>
    <recommendedName>
        <fullName evidence="2">D-aminoacyl-tRNA deacylase</fullName>
        <shortName evidence="2">DTD</shortName>
        <ecNumber evidence="2">3.1.1.96</ecNumber>
    </recommendedName>
    <alternativeName>
        <fullName evidence="2">Gly-tRNA(Ala) deacylase</fullName>
        <ecNumber evidence="2">3.1.1.-</ecNumber>
    </alternativeName>
</protein>
<comment type="domain">
    <text evidence="2">A Gly-cisPro motif from one monomer fits into the active site of the other monomer to allow specific chiral rejection of L-amino acids.</text>
</comment>
<dbReference type="EC" id="3.1.1.96" evidence="2"/>
<comment type="function">
    <text evidence="2">An aminoacyl-tRNA editing enzyme that deacylates mischarged D-aminoacyl-tRNAs. Also deacylates mischarged glycyl-tRNA(Ala), protecting cells against glycine mischarging by AlaRS. Acts via tRNA-based rather than protein-based catalysis; rejects L-amino acids rather than detecting D-amino acids in the active site. By recycling D-aminoacyl-tRNA to D-amino acids and free tRNA molecules, this enzyme counteracts the toxicity associated with the formation of D-aminoacyl-tRNA entities in vivo and helps enforce protein L-homochirality.</text>
</comment>
<comment type="similarity">
    <text evidence="1 2">Belongs to the DTD family.</text>
</comment>
<keyword evidence="2 3" id="KW-0378">Hydrolase</keyword>
<keyword evidence="2" id="KW-0694">RNA-binding</keyword>
<dbReference type="PANTHER" id="PTHR10472:SF5">
    <property type="entry name" value="D-AMINOACYL-TRNA DEACYLASE 1"/>
    <property type="match status" value="1"/>
</dbReference>
<dbReference type="SUPFAM" id="SSF69500">
    <property type="entry name" value="DTD-like"/>
    <property type="match status" value="1"/>
</dbReference>
<dbReference type="Pfam" id="PF02580">
    <property type="entry name" value="Tyr_Deacylase"/>
    <property type="match status" value="1"/>
</dbReference>
<comment type="catalytic activity">
    <reaction evidence="2">
        <text>glycyl-tRNA(Ala) + H2O = tRNA(Ala) + glycine + H(+)</text>
        <dbReference type="Rhea" id="RHEA:53744"/>
        <dbReference type="Rhea" id="RHEA-COMP:9657"/>
        <dbReference type="Rhea" id="RHEA-COMP:13640"/>
        <dbReference type="ChEBI" id="CHEBI:15377"/>
        <dbReference type="ChEBI" id="CHEBI:15378"/>
        <dbReference type="ChEBI" id="CHEBI:57305"/>
        <dbReference type="ChEBI" id="CHEBI:78442"/>
        <dbReference type="ChEBI" id="CHEBI:78522"/>
    </reaction>
</comment>
<dbReference type="GO" id="GO:0000049">
    <property type="term" value="F:tRNA binding"/>
    <property type="evidence" value="ECO:0007669"/>
    <property type="project" value="UniProtKB-UniRule"/>
</dbReference>
<dbReference type="EMBL" id="JAMSLR010000003">
    <property type="protein sequence ID" value="MCM8748553.1"/>
    <property type="molecule type" value="Genomic_DNA"/>
</dbReference>
<dbReference type="Proteomes" id="UP001165306">
    <property type="component" value="Unassembled WGS sequence"/>
</dbReference>
<dbReference type="FunFam" id="3.50.80.10:FF:000001">
    <property type="entry name" value="D-aminoacyl-tRNA deacylase"/>
    <property type="match status" value="1"/>
</dbReference>
<dbReference type="Gene3D" id="3.50.80.10">
    <property type="entry name" value="D-tyrosyl-tRNA(Tyr) deacylase"/>
    <property type="match status" value="1"/>
</dbReference>
<name>A0AA41WCL5_9BACT</name>
<comment type="caution">
    <text evidence="3">The sequence shown here is derived from an EMBL/GenBank/DDBJ whole genome shotgun (WGS) entry which is preliminary data.</text>
</comment>
<evidence type="ECO:0000256" key="1">
    <source>
        <dbReference type="ARBA" id="ARBA00009673"/>
    </source>
</evidence>
<dbReference type="GO" id="GO:0019478">
    <property type="term" value="P:D-amino acid catabolic process"/>
    <property type="evidence" value="ECO:0007669"/>
    <property type="project" value="UniProtKB-UniRule"/>
</dbReference>
<dbReference type="PANTHER" id="PTHR10472">
    <property type="entry name" value="D-TYROSYL-TRNA TYR DEACYLASE"/>
    <property type="match status" value="1"/>
</dbReference>
<comment type="subunit">
    <text evidence="2">Homodimer.</text>
</comment>